<dbReference type="AlphaFoldDB" id="A0A2G8JQL4"/>
<sequence length="290" mass="32473">MTIKDTDERNLDKTDHDAREQTKDDRGKDEKKQISSDPVSSAKDKSTTNIESQKEQEEEATAKMDVDERNDSAKGDLSKADSSDSKPINHIAEASTEHPADKVIPTDKDKRSTDTGIVEEKTDDGSNVNKKVRQPRDDLLPAAFRDAVEPSAVDQDLRDLDAYTRGPNDVSPRARNWGDVPRNFFDAEGKRGADVTEVREDIDLRGPRKENEGAEKQPAIPSLMSLSGIAEAHPRFIRSPPDVERRRLRRVSLRSPRNTIGSWKKRNNSAGQGCSRTGRGKCYRRMKNGH</sequence>
<feature type="compositionally biased region" description="Basic and acidic residues" evidence="1">
    <location>
        <begin position="185"/>
        <end position="215"/>
    </location>
</feature>
<feature type="region of interest" description="Disordered" evidence="1">
    <location>
        <begin position="255"/>
        <end position="290"/>
    </location>
</feature>
<proteinExistence type="predicted"/>
<feature type="compositionally biased region" description="Basic and acidic residues" evidence="1">
    <location>
        <begin position="1"/>
        <end position="34"/>
    </location>
</feature>
<name>A0A2G8JQL4_STIJA</name>
<reference evidence="2 3" key="1">
    <citation type="journal article" date="2017" name="PLoS Biol.">
        <title>The sea cucumber genome provides insights into morphological evolution and visceral regeneration.</title>
        <authorList>
            <person name="Zhang X."/>
            <person name="Sun L."/>
            <person name="Yuan J."/>
            <person name="Sun Y."/>
            <person name="Gao Y."/>
            <person name="Zhang L."/>
            <person name="Li S."/>
            <person name="Dai H."/>
            <person name="Hamel J.F."/>
            <person name="Liu C."/>
            <person name="Yu Y."/>
            <person name="Liu S."/>
            <person name="Lin W."/>
            <person name="Guo K."/>
            <person name="Jin S."/>
            <person name="Xu P."/>
            <person name="Storey K.B."/>
            <person name="Huan P."/>
            <person name="Zhang T."/>
            <person name="Zhou Y."/>
            <person name="Zhang J."/>
            <person name="Lin C."/>
            <person name="Li X."/>
            <person name="Xing L."/>
            <person name="Huo D."/>
            <person name="Sun M."/>
            <person name="Wang L."/>
            <person name="Mercier A."/>
            <person name="Li F."/>
            <person name="Yang H."/>
            <person name="Xiang J."/>
        </authorList>
    </citation>
    <scope>NUCLEOTIDE SEQUENCE [LARGE SCALE GENOMIC DNA]</scope>
    <source>
        <strain evidence="2">Shaxun</strain>
        <tissue evidence="2">Muscle</tissue>
    </source>
</reference>
<feature type="region of interest" description="Disordered" evidence="1">
    <location>
        <begin position="158"/>
        <end position="222"/>
    </location>
</feature>
<evidence type="ECO:0000313" key="2">
    <source>
        <dbReference type="EMBL" id="PIK38000.1"/>
    </source>
</evidence>
<dbReference type="EMBL" id="MRZV01001420">
    <property type="protein sequence ID" value="PIK38000.1"/>
    <property type="molecule type" value="Genomic_DNA"/>
</dbReference>
<gene>
    <name evidence="2" type="ORF">BSL78_25167</name>
</gene>
<feature type="region of interest" description="Disordered" evidence="1">
    <location>
        <begin position="1"/>
        <end position="136"/>
    </location>
</feature>
<comment type="caution">
    <text evidence="2">The sequence shown here is derived from an EMBL/GenBank/DDBJ whole genome shotgun (WGS) entry which is preliminary data.</text>
</comment>
<evidence type="ECO:0000313" key="3">
    <source>
        <dbReference type="Proteomes" id="UP000230750"/>
    </source>
</evidence>
<feature type="compositionally biased region" description="Basic and acidic residues" evidence="1">
    <location>
        <begin position="95"/>
        <end position="124"/>
    </location>
</feature>
<feature type="compositionally biased region" description="Basic residues" evidence="1">
    <location>
        <begin position="278"/>
        <end position="290"/>
    </location>
</feature>
<keyword evidence="3" id="KW-1185">Reference proteome</keyword>
<accession>A0A2G8JQL4</accession>
<feature type="compositionally biased region" description="Basic and acidic residues" evidence="1">
    <location>
        <begin position="42"/>
        <end position="84"/>
    </location>
</feature>
<evidence type="ECO:0000256" key="1">
    <source>
        <dbReference type="SAM" id="MobiDB-lite"/>
    </source>
</evidence>
<protein>
    <submittedName>
        <fullName evidence="2">Uncharacterized protein</fullName>
    </submittedName>
</protein>
<dbReference type="Proteomes" id="UP000230750">
    <property type="component" value="Unassembled WGS sequence"/>
</dbReference>
<organism evidence="2 3">
    <name type="scientific">Stichopus japonicus</name>
    <name type="common">Sea cucumber</name>
    <dbReference type="NCBI Taxonomy" id="307972"/>
    <lineage>
        <taxon>Eukaryota</taxon>
        <taxon>Metazoa</taxon>
        <taxon>Echinodermata</taxon>
        <taxon>Eleutherozoa</taxon>
        <taxon>Echinozoa</taxon>
        <taxon>Holothuroidea</taxon>
        <taxon>Aspidochirotacea</taxon>
        <taxon>Aspidochirotida</taxon>
        <taxon>Stichopodidae</taxon>
        <taxon>Apostichopus</taxon>
    </lineage>
</organism>